<dbReference type="AlphaFoldDB" id="A0A1U7ZTW8"/>
<feature type="repeat" description="PPR" evidence="3">
    <location>
        <begin position="291"/>
        <end position="325"/>
    </location>
</feature>
<evidence type="ECO:0000313" key="6">
    <source>
        <dbReference type="RefSeq" id="XP_010251804.1"/>
    </source>
</evidence>
<dbReference type="RefSeq" id="XP_010251805.1">
    <property type="nucleotide sequence ID" value="XM_010253503.2"/>
</dbReference>
<dbReference type="RefSeq" id="XP_010251808.1">
    <property type="nucleotide sequence ID" value="XM_010253506.2"/>
</dbReference>
<dbReference type="RefSeq" id="XP_010251812.1">
    <property type="nucleotide sequence ID" value="XM_010253510.2"/>
</dbReference>
<dbReference type="RefSeq" id="XP_010251804.1">
    <property type="nucleotide sequence ID" value="XM_010253502.2"/>
</dbReference>
<evidence type="ECO:0000313" key="5">
    <source>
        <dbReference type="RefSeq" id="XP_010251803.1"/>
    </source>
</evidence>
<comment type="similarity">
    <text evidence="1">Belongs to the PPR family. P subfamily.</text>
</comment>
<evidence type="ECO:0000256" key="3">
    <source>
        <dbReference type="PROSITE-ProRule" id="PRU00708"/>
    </source>
</evidence>
<proteinExistence type="inferred from homology"/>
<dbReference type="RefSeq" id="XP_010251806.1">
    <property type="nucleotide sequence ID" value="XM_010253504.2"/>
</dbReference>
<gene>
    <name evidence="5 6 7 8 9 10 11 12 13 14 15" type="primary">LOC104593591</name>
</gene>
<feature type="repeat" description="PPR" evidence="3">
    <location>
        <begin position="603"/>
        <end position="637"/>
    </location>
</feature>
<dbReference type="PANTHER" id="PTHR47939">
    <property type="entry name" value="MEMBRANE-ASSOCIATED SALT-INDUCIBLE PROTEIN-LIKE"/>
    <property type="match status" value="1"/>
</dbReference>
<keyword evidence="4" id="KW-1185">Reference proteome</keyword>
<feature type="repeat" description="PPR" evidence="3">
    <location>
        <begin position="568"/>
        <end position="602"/>
    </location>
</feature>
<evidence type="ECO:0000313" key="10">
    <source>
        <dbReference type="RefSeq" id="XP_010251808.1"/>
    </source>
</evidence>
<evidence type="ECO:0000256" key="1">
    <source>
        <dbReference type="ARBA" id="ARBA00007626"/>
    </source>
</evidence>
<dbReference type="RefSeq" id="XP_010251810.1">
    <property type="nucleotide sequence ID" value="XM_010253508.2"/>
</dbReference>
<feature type="repeat" description="PPR" evidence="3">
    <location>
        <begin position="498"/>
        <end position="532"/>
    </location>
</feature>
<feature type="repeat" description="PPR" evidence="3">
    <location>
        <begin position="221"/>
        <end position="255"/>
    </location>
</feature>
<reference evidence="5 6" key="1">
    <citation type="submission" date="2025-04" db="UniProtKB">
        <authorList>
            <consortium name="RefSeq"/>
        </authorList>
    </citation>
    <scope>IDENTIFICATION</scope>
</reference>
<protein>
    <submittedName>
        <fullName evidence="5 6">Pentatricopeptide repeat-containing protein At2g19280</fullName>
    </submittedName>
</protein>
<evidence type="ECO:0000256" key="2">
    <source>
        <dbReference type="ARBA" id="ARBA00022737"/>
    </source>
</evidence>
<evidence type="ECO:0000313" key="14">
    <source>
        <dbReference type="RefSeq" id="XP_010251812.1"/>
    </source>
</evidence>
<dbReference type="RefSeq" id="XP_010251803.1">
    <property type="nucleotide sequence ID" value="XM_010253501.2"/>
</dbReference>
<dbReference type="PROSITE" id="PS51375">
    <property type="entry name" value="PPR"/>
    <property type="match status" value="11"/>
</dbReference>
<feature type="repeat" description="PPR" evidence="3">
    <location>
        <begin position="428"/>
        <end position="462"/>
    </location>
</feature>
<feature type="repeat" description="PPR" evidence="3">
    <location>
        <begin position="463"/>
        <end position="497"/>
    </location>
</feature>
<dbReference type="OMA" id="YFFRWSE"/>
<evidence type="ECO:0000313" key="7">
    <source>
        <dbReference type="RefSeq" id="XP_010251805.1"/>
    </source>
</evidence>
<name>A0A1U7ZTW8_NELNU</name>
<feature type="repeat" description="PPR" evidence="3">
    <location>
        <begin position="533"/>
        <end position="567"/>
    </location>
</feature>
<dbReference type="Pfam" id="PF12854">
    <property type="entry name" value="PPR_1"/>
    <property type="match status" value="1"/>
</dbReference>
<dbReference type="Proteomes" id="UP000189703">
    <property type="component" value="Unplaced"/>
</dbReference>
<dbReference type="InterPro" id="IPR011990">
    <property type="entry name" value="TPR-like_helical_dom_sf"/>
</dbReference>
<evidence type="ECO:0000313" key="15">
    <source>
        <dbReference type="RefSeq" id="XP_019052627.1"/>
    </source>
</evidence>
<dbReference type="NCBIfam" id="TIGR00756">
    <property type="entry name" value="PPR"/>
    <property type="match status" value="8"/>
</dbReference>
<evidence type="ECO:0000313" key="12">
    <source>
        <dbReference type="RefSeq" id="XP_010251810.1"/>
    </source>
</evidence>
<dbReference type="eggNOG" id="KOG4197">
    <property type="taxonomic scope" value="Eukaryota"/>
</dbReference>
<dbReference type="RefSeq" id="XP_010251809.1">
    <property type="nucleotide sequence ID" value="XM_010253507.2"/>
</dbReference>
<dbReference type="Gene3D" id="1.25.40.10">
    <property type="entry name" value="Tetratricopeptide repeat domain"/>
    <property type="match status" value="6"/>
</dbReference>
<dbReference type="InterPro" id="IPR050667">
    <property type="entry name" value="PPR-containing_protein"/>
</dbReference>
<dbReference type="InterPro" id="IPR002885">
    <property type="entry name" value="PPR_rpt"/>
</dbReference>
<accession>A0A1U7ZTW8</accession>
<evidence type="ECO:0000313" key="11">
    <source>
        <dbReference type="RefSeq" id="XP_010251809.1"/>
    </source>
</evidence>
<dbReference type="Pfam" id="PF01535">
    <property type="entry name" value="PPR"/>
    <property type="match status" value="3"/>
</dbReference>
<evidence type="ECO:0000313" key="4">
    <source>
        <dbReference type="Proteomes" id="UP000189703"/>
    </source>
</evidence>
<organism evidence="4 13">
    <name type="scientific">Nelumbo nucifera</name>
    <name type="common">Sacred lotus</name>
    <dbReference type="NCBI Taxonomy" id="4432"/>
    <lineage>
        <taxon>Eukaryota</taxon>
        <taxon>Viridiplantae</taxon>
        <taxon>Streptophyta</taxon>
        <taxon>Embryophyta</taxon>
        <taxon>Tracheophyta</taxon>
        <taxon>Spermatophyta</taxon>
        <taxon>Magnoliopsida</taxon>
        <taxon>Proteales</taxon>
        <taxon>Nelumbonaceae</taxon>
        <taxon>Nelumbo</taxon>
    </lineage>
</organism>
<dbReference type="RefSeq" id="XP_010251811.1">
    <property type="nucleotide sequence ID" value="XM_010253509.2"/>
</dbReference>
<feature type="repeat" description="PPR" evidence="3">
    <location>
        <begin position="638"/>
        <end position="672"/>
    </location>
</feature>
<sequence>MRASSFSIINGNIGRLKLLCGKNRKPQFFPFRSLASPCSSFSEDEDFVPECSNSFDENFEENIEWGLVKSIEYNGLYLNGKAIDDFSVRNPLGFVNERADELSMKRIKTILSKRGWLLNVGKEHGFDLNPWNVTRILNDLFDESLDAALSFYFFKWCETCTGSRHAIRPICAMINILILGNMNYRAVDLIFDLVGNKDGGEEWHNLVFKGLEETCKDRRVTETVLNMLVNSYVKENMTKTAVNIFYKMIEINILPTLGVCNSLLKALLNSKQMEMAWKVLGEILNLGLGLNVSFMSLFVHEYCAEGSIKNACKLIAEMWNYGLKPDIVAYTIVTNALCKIGHLREATSILFKVIQMGISLDSVLITSVIDGYCQVGRLEKAVNVLKVSGFGPNLYVYNSFISKLCRDGEMAEAANLFSEMSGLGMFPDCCNYTTLIGGYCKVGEMEKALLYLGKMLKRGLKPSVITYSVLIDGYCKSEDLENAEYLFSVMQRAGLKPDIVTYNTIMDGYGKMGHLHKVFDLLHMMRLADISPDVATYNIIVSGLAKRGFAKESKEILEELLRRGFSPNVSTFTNIISGFSKEGNFEEAFLVWSYMSEHGMRPDVVTCSSLLHGYCKAGHMDGATVLFRKMLDAGLDADIVLYNTLINGFCNQGNMDDACHLISMMAEKNVIPNYVTYKALVRGFEKKCIDNPVKNAAIKMQKILQTNGIDVDISQYMSTT</sequence>
<dbReference type="KEGG" id="nnu:104593591"/>
<dbReference type="GeneID" id="104593591"/>
<evidence type="ECO:0000313" key="9">
    <source>
        <dbReference type="RefSeq" id="XP_010251807.1"/>
    </source>
</evidence>
<dbReference type="RefSeq" id="XP_019052627.1">
    <property type="nucleotide sequence ID" value="XM_019197082.1"/>
</dbReference>
<dbReference type="RefSeq" id="XP_010251807.1">
    <property type="nucleotide sequence ID" value="XM_010253505.2"/>
</dbReference>
<keyword evidence="2" id="KW-0677">Repeat</keyword>
<dbReference type="Pfam" id="PF13041">
    <property type="entry name" value="PPR_2"/>
    <property type="match status" value="5"/>
</dbReference>
<dbReference type="PANTHER" id="PTHR47939:SF13">
    <property type="entry name" value="OS03G0201400 PROTEIN"/>
    <property type="match status" value="1"/>
</dbReference>
<dbReference type="OrthoDB" id="185373at2759"/>
<evidence type="ECO:0000313" key="8">
    <source>
        <dbReference type="RefSeq" id="XP_010251806.1"/>
    </source>
</evidence>
<feature type="repeat" description="PPR" evidence="3">
    <location>
        <begin position="326"/>
        <end position="360"/>
    </location>
</feature>
<feature type="repeat" description="PPR" evidence="3">
    <location>
        <begin position="393"/>
        <end position="427"/>
    </location>
</feature>
<evidence type="ECO:0000313" key="13">
    <source>
        <dbReference type="RefSeq" id="XP_010251811.1"/>
    </source>
</evidence>
<dbReference type="SUPFAM" id="SSF81901">
    <property type="entry name" value="HCP-like"/>
    <property type="match status" value="1"/>
</dbReference>